<evidence type="ECO:0000313" key="2">
    <source>
        <dbReference type="Ensembl" id="ENSMPUP00000017000.1"/>
    </source>
</evidence>
<dbReference type="AlphaFoldDB" id="M3Z089"/>
<evidence type="ECO:0000256" key="1">
    <source>
        <dbReference type="SAM" id="MobiDB-lite"/>
    </source>
</evidence>
<dbReference type="HOGENOM" id="CLU_2183074_0_0_1"/>
<reference evidence="2" key="1">
    <citation type="submission" date="2024-06" db="UniProtKB">
        <authorList>
            <consortium name="Ensembl"/>
        </authorList>
    </citation>
    <scope>IDENTIFICATION</scope>
</reference>
<accession>M3Z089</accession>
<dbReference type="EMBL" id="AEYP01041506">
    <property type="status" value="NOT_ANNOTATED_CDS"/>
    <property type="molecule type" value="Genomic_DNA"/>
</dbReference>
<sequence>MYSTLITCVTYLIQTHLRSWKRCAYMCIYVRVRREGGGKERGCEEQRCPAYKQEIIYPFFFNEDFIYLFDREREREQAQVGRAAEGKGEAGSPLSREPEARLDPRILGS</sequence>
<organism evidence="2">
    <name type="scientific">Mustela putorius furo</name>
    <name type="common">European domestic ferret</name>
    <name type="synonym">Mustela furo</name>
    <dbReference type="NCBI Taxonomy" id="9669"/>
    <lineage>
        <taxon>Eukaryota</taxon>
        <taxon>Metazoa</taxon>
        <taxon>Chordata</taxon>
        <taxon>Craniata</taxon>
        <taxon>Vertebrata</taxon>
        <taxon>Euteleostomi</taxon>
        <taxon>Mammalia</taxon>
        <taxon>Eutheria</taxon>
        <taxon>Laurasiatheria</taxon>
        <taxon>Carnivora</taxon>
        <taxon>Caniformia</taxon>
        <taxon>Musteloidea</taxon>
        <taxon>Mustelidae</taxon>
        <taxon>Mustelinae</taxon>
        <taxon>Mustela</taxon>
    </lineage>
</organism>
<dbReference type="Ensembl" id="ENSMPUT00000017254.1">
    <property type="protein sequence ID" value="ENSMPUP00000017000.1"/>
    <property type="gene ID" value="ENSMPUG00000017109.1"/>
</dbReference>
<proteinExistence type="predicted"/>
<feature type="region of interest" description="Disordered" evidence="1">
    <location>
        <begin position="78"/>
        <end position="109"/>
    </location>
</feature>
<feature type="compositionally biased region" description="Basic and acidic residues" evidence="1">
    <location>
        <begin position="96"/>
        <end position="109"/>
    </location>
</feature>
<dbReference type="InParanoid" id="M3Z089"/>
<protein>
    <submittedName>
        <fullName evidence="2">Uncharacterized protein</fullName>
    </submittedName>
</protein>
<name>M3Z089_MUSPF</name>